<evidence type="ECO:0000256" key="1">
    <source>
        <dbReference type="ARBA" id="ARBA00022679"/>
    </source>
</evidence>
<dbReference type="InterPro" id="IPR000182">
    <property type="entry name" value="GNAT_dom"/>
</dbReference>
<dbReference type="Pfam" id="PF00583">
    <property type="entry name" value="Acetyltransf_1"/>
    <property type="match status" value="1"/>
</dbReference>
<dbReference type="PROSITE" id="PS51186">
    <property type="entry name" value="GNAT"/>
    <property type="match status" value="1"/>
</dbReference>
<dbReference type="PATRIC" id="fig|1298593.3.peg.3397"/>
<gene>
    <name evidence="4" type="ORF">TOL_3517</name>
</gene>
<accession>M5DVK6</accession>
<feature type="domain" description="N-acetyltransferase" evidence="3">
    <location>
        <begin position="11"/>
        <end position="164"/>
    </location>
</feature>
<dbReference type="EMBL" id="HF680312">
    <property type="protein sequence ID" value="CCU73902.1"/>
    <property type="molecule type" value="Genomic_DNA"/>
</dbReference>
<sequence length="164" mass="19264">MTDKNCWTNRVKLRRFTEQDLTFMEQLYAAGRVTELAMTPFSDEQKSLFIKQQFTAQLTHYTTHYNSEKFEIIEVDGQMAGRLFIDIWDNEIRIVDIALAPHIQNQGLGGYLLNKVIEQGRTLKKPVTIHVEQNNPAKRLYERLGFKEKSRTNEVYILMERTCC</sequence>
<evidence type="ECO:0000259" key="3">
    <source>
        <dbReference type="PROSITE" id="PS51186"/>
    </source>
</evidence>
<keyword evidence="1 4" id="KW-0808">Transferase</keyword>
<dbReference type="CDD" id="cd04301">
    <property type="entry name" value="NAT_SF"/>
    <property type="match status" value="1"/>
</dbReference>
<dbReference type="PANTHER" id="PTHR43420:SF44">
    <property type="entry name" value="ACETYLTRANSFERASE YPEA"/>
    <property type="match status" value="1"/>
</dbReference>
<organism evidence="4 5">
    <name type="scientific">Thalassolituus oleivorans MIL-1</name>
    <dbReference type="NCBI Taxonomy" id="1298593"/>
    <lineage>
        <taxon>Bacteria</taxon>
        <taxon>Pseudomonadati</taxon>
        <taxon>Pseudomonadota</taxon>
        <taxon>Gammaproteobacteria</taxon>
        <taxon>Oceanospirillales</taxon>
        <taxon>Oceanospirillaceae</taxon>
        <taxon>Thalassolituus</taxon>
    </lineage>
</organism>
<dbReference type="KEGG" id="tol:TOL_3517"/>
<dbReference type="HOGENOM" id="CLU_013985_22_0_6"/>
<dbReference type="InterPro" id="IPR016181">
    <property type="entry name" value="Acyl_CoA_acyltransferase"/>
</dbReference>
<dbReference type="AlphaFoldDB" id="M5DVK6"/>
<dbReference type="SUPFAM" id="SSF55729">
    <property type="entry name" value="Acyl-CoA N-acyltransferases (Nat)"/>
    <property type="match status" value="1"/>
</dbReference>
<evidence type="ECO:0000256" key="2">
    <source>
        <dbReference type="ARBA" id="ARBA00023315"/>
    </source>
</evidence>
<protein>
    <submittedName>
        <fullName evidence="4">Acetyltransferase</fullName>
    </submittedName>
</protein>
<keyword evidence="2" id="KW-0012">Acyltransferase</keyword>
<dbReference type="Proteomes" id="UP000011866">
    <property type="component" value="Chromosome"/>
</dbReference>
<evidence type="ECO:0000313" key="5">
    <source>
        <dbReference type="Proteomes" id="UP000011866"/>
    </source>
</evidence>
<keyword evidence="5" id="KW-1185">Reference proteome</keyword>
<reference evidence="4 5" key="1">
    <citation type="journal article" date="2013" name="Genome Announc.">
        <title>Genome Sequence of Thalassolituus oleivorans MIL-1 (DSM 14913T).</title>
        <authorList>
            <person name="Golyshin P.N."/>
            <person name="Werner J."/>
            <person name="Chernikova T.N."/>
            <person name="Tran H."/>
            <person name="Ferrer M."/>
            <person name="Yakimov M.M."/>
            <person name="Teeling H."/>
            <person name="Golyshina O.V."/>
        </authorList>
    </citation>
    <scope>NUCLEOTIDE SEQUENCE [LARGE SCALE GENOMIC DNA]</scope>
    <source>
        <strain evidence="4 5">MIL-1</strain>
    </source>
</reference>
<dbReference type="GO" id="GO:0016747">
    <property type="term" value="F:acyltransferase activity, transferring groups other than amino-acyl groups"/>
    <property type="evidence" value="ECO:0007669"/>
    <property type="project" value="InterPro"/>
</dbReference>
<dbReference type="InterPro" id="IPR050680">
    <property type="entry name" value="YpeA/RimI_acetyltransf"/>
</dbReference>
<name>M5DVK6_9GAMM</name>
<dbReference type="PANTHER" id="PTHR43420">
    <property type="entry name" value="ACETYLTRANSFERASE"/>
    <property type="match status" value="1"/>
</dbReference>
<evidence type="ECO:0000313" key="4">
    <source>
        <dbReference type="EMBL" id="CCU73902.1"/>
    </source>
</evidence>
<proteinExistence type="predicted"/>
<dbReference type="eggNOG" id="COG0456">
    <property type="taxonomic scope" value="Bacteria"/>
</dbReference>
<dbReference type="RefSeq" id="WP_015488602.1">
    <property type="nucleotide sequence ID" value="NC_020888.1"/>
</dbReference>
<dbReference type="STRING" id="187493.CN03_17670"/>
<dbReference type="GeneID" id="79178222"/>
<dbReference type="Gene3D" id="3.40.630.30">
    <property type="match status" value="1"/>
</dbReference>